<sequence length="87" mass="9170">MFKKIFWVGVGVGVGALAYRKLSEARSLAGPEGLNRVVGRLADDVADTLAAFREGMAAKETELRDSLGLDPASEAGRGRHTAADPTK</sequence>
<name>A0A4Q8ABJ3_9MICC</name>
<feature type="region of interest" description="Disordered" evidence="1">
    <location>
        <begin position="63"/>
        <end position="87"/>
    </location>
</feature>
<keyword evidence="3" id="KW-1185">Reference proteome</keyword>
<dbReference type="Proteomes" id="UP000292685">
    <property type="component" value="Unassembled WGS sequence"/>
</dbReference>
<protein>
    <recommendedName>
        <fullName evidence="4">Secreted protein</fullName>
    </recommendedName>
</protein>
<evidence type="ECO:0000313" key="2">
    <source>
        <dbReference type="EMBL" id="RZU61478.1"/>
    </source>
</evidence>
<accession>A0A4Q8ABJ3</accession>
<reference evidence="2 3" key="1">
    <citation type="submission" date="2019-02" db="EMBL/GenBank/DDBJ databases">
        <title>Sequencing the genomes of 1000 actinobacteria strains.</title>
        <authorList>
            <person name="Klenk H.-P."/>
        </authorList>
    </citation>
    <scope>NUCLEOTIDE SEQUENCE [LARGE SCALE GENOMIC DNA]</scope>
    <source>
        <strain evidence="2 3">DSM 17364</strain>
    </source>
</reference>
<proteinExistence type="predicted"/>
<organism evidence="2 3">
    <name type="scientific">Zhihengliuella halotolerans</name>
    <dbReference type="NCBI Taxonomy" id="370736"/>
    <lineage>
        <taxon>Bacteria</taxon>
        <taxon>Bacillati</taxon>
        <taxon>Actinomycetota</taxon>
        <taxon>Actinomycetes</taxon>
        <taxon>Micrococcales</taxon>
        <taxon>Micrococcaceae</taxon>
        <taxon>Zhihengliuella</taxon>
    </lineage>
</organism>
<evidence type="ECO:0008006" key="4">
    <source>
        <dbReference type="Google" id="ProtNLM"/>
    </source>
</evidence>
<dbReference type="EMBL" id="SHLA01000001">
    <property type="protein sequence ID" value="RZU61478.1"/>
    <property type="molecule type" value="Genomic_DNA"/>
</dbReference>
<evidence type="ECO:0000313" key="3">
    <source>
        <dbReference type="Proteomes" id="UP000292685"/>
    </source>
</evidence>
<gene>
    <name evidence="2" type="ORF">EV380_1049</name>
</gene>
<dbReference type="AlphaFoldDB" id="A0A4Q8ABJ3"/>
<comment type="caution">
    <text evidence="2">The sequence shown here is derived from an EMBL/GenBank/DDBJ whole genome shotgun (WGS) entry which is preliminary data.</text>
</comment>
<evidence type="ECO:0000256" key="1">
    <source>
        <dbReference type="SAM" id="MobiDB-lite"/>
    </source>
</evidence>
<dbReference type="OrthoDB" id="4952314at2"/>